<dbReference type="AlphaFoldDB" id="A0A2N7WWB2"/>
<evidence type="ECO:0000259" key="6">
    <source>
        <dbReference type="PROSITE" id="PS51677"/>
    </source>
</evidence>
<keyword evidence="2" id="KW-0536">Nodulation</keyword>
<reference evidence="8 9" key="1">
    <citation type="submission" date="2018-01" db="EMBL/GenBank/DDBJ databases">
        <title>Whole genome analyses suggest that Burkholderia sensu lato contains two further novel genera in the rhizoxinica-symbiotica group Mycetohabitans gen. nov., and Trinickia gen. nov.: implications for the evolution of diazotrophy and nodulation in the Burkholderiaceae.</title>
        <authorList>
            <person name="Estrada-de los Santos P."/>
            <person name="Palmer M."/>
            <person name="Chavez-Ramirez B."/>
            <person name="Beukes C."/>
            <person name="Steenkamp E.T."/>
            <person name="Hirsch A.M."/>
            <person name="Manyaka P."/>
            <person name="Maluk M."/>
            <person name="Lafos M."/>
            <person name="Crook M."/>
            <person name="Gross E."/>
            <person name="Simon M.F."/>
            <person name="Bueno dos Reis Junior F."/>
            <person name="Poole P.S."/>
            <person name="Venter S.N."/>
            <person name="James E.K."/>
        </authorList>
    </citation>
    <scope>NUCLEOTIDE SEQUENCE [LARGE SCALE GENOMIC DNA]</scope>
    <source>
        <strain evidence="8 9">WSM 3937</strain>
    </source>
</reference>
<name>A0A2N7WWB2_9BURK</name>
<reference evidence="7 10" key="2">
    <citation type="submission" date="2020-04" db="EMBL/GenBank/DDBJ databases">
        <authorList>
            <person name="De Canck E."/>
        </authorList>
    </citation>
    <scope>NUCLEOTIDE SEQUENCE [LARGE SCALE GENOMIC DNA]</scope>
    <source>
        <strain evidence="7 10">LMG 27174</strain>
    </source>
</reference>
<evidence type="ECO:0000313" key="8">
    <source>
        <dbReference type="EMBL" id="PMS33670.1"/>
    </source>
</evidence>
<sequence length="230" mass="25322">MRHCLSEARSKCADTTGRRSVYLTFDDGPNPLCTPDVLDVLAEHRVPATFCVIGAYAADQPKLIRRMIAEGHEVANHTMTHPDLSRCEPTEVQQEILTASSVIRMACPQASLRYMRAPYGMWTEAVLTTSASTGLAPLHWSVDPRDWSRPGVDAIVSAVLASVRPGAIVLLHDGSPPDESERCTHAALREQTLMALSLMIPALHDRGFAIRSLPQPHRTNQTPYEHACHN</sequence>
<dbReference type="EC" id="3.5.1.104" evidence="7"/>
<feature type="domain" description="NodB homology" evidence="6">
    <location>
        <begin position="19"/>
        <end position="211"/>
    </location>
</feature>
<dbReference type="GO" id="GO:0016020">
    <property type="term" value="C:membrane"/>
    <property type="evidence" value="ECO:0007669"/>
    <property type="project" value="TreeGrafter"/>
</dbReference>
<organism evidence="7 10">
    <name type="scientific">Paraburkholderia rhynchosiae</name>
    <dbReference type="NCBI Taxonomy" id="487049"/>
    <lineage>
        <taxon>Bacteria</taxon>
        <taxon>Pseudomonadati</taxon>
        <taxon>Pseudomonadota</taxon>
        <taxon>Betaproteobacteria</taxon>
        <taxon>Burkholderiales</taxon>
        <taxon>Burkholderiaceae</taxon>
        <taxon>Paraburkholderia</taxon>
    </lineage>
</organism>
<dbReference type="PANTHER" id="PTHR10587">
    <property type="entry name" value="GLYCOSYL TRANSFERASE-RELATED"/>
    <property type="match status" value="1"/>
</dbReference>
<evidence type="ECO:0000313" key="9">
    <source>
        <dbReference type="Proteomes" id="UP000235659"/>
    </source>
</evidence>
<dbReference type="Pfam" id="PF01522">
    <property type="entry name" value="Polysacc_deac_1"/>
    <property type="match status" value="1"/>
</dbReference>
<evidence type="ECO:0000256" key="3">
    <source>
        <dbReference type="ARBA" id="ARBA00022490"/>
    </source>
</evidence>
<gene>
    <name evidence="8" type="primary">nodB</name>
    <name evidence="8" type="ORF">C0Z16_03700</name>
    <name evidence="7" type="ORF">LMG27174_02188</name>
</gene>
<dbReference type="RefSeq" id="WP_102630848.1">
    <property type="nucleotide sequence ID" value="NZ_CADIJZ010000006.1"/>
</dbReference>
<keyword evidence="4" id="KW-0479">Metal-binding</keyword>
<dbReference type="NCBIfam" id="TIGR04243">
    <property type="entry name" value="nodulat_NodB"/>
    <property type="match status" value="1"/>
</dbReference>
<dbReference type="EMBL" id="PNXY01000002">
    <property type="protein sequence ID" value="PMS33670.1"/>
    <property type="molecule type" value="Genomic_DNA"/>
</dbReference>
<proteinExistence type="predicted"/>
<keyword evidence="5 7" id="KW-0378">Hydrolase</keyword>
<evidence type="ECO:0000256" key="5">
    <source>
        <dbReference type="ARBA" id="ARBA00022801"/>
    </source>
</evidence>
<keyword evidence="3" id="KW-0963">Cytoplasm</keyword>
<dbReference type="GO" id="GO:0005975">
    <property type="term" value="P:carbohydrate metabolic process"/>
    <property type="evidence" value="ECO:0007669"/>
    <property type="project" value="InterPro"/>
</dbReference>
<evidence type="ECO:0000313" key="10">
    <source>
        <dbReference type="Proteomes" id="UP000494205"/>
    </source>
</evidence>
<dbReference type="PROSITE" id="PS51677">
    <property type="entry name" value="NODB"/>
    <property type="match status" value="1"/>
</dbReference>
<dbReference type="InterPro" id="IPR050248">
    <property type="entry name" value="Polysacc_deacetylase_ArnD"/>
</dbReference>
<evidence type="ECO:0000313" key="7">
    <source>
        <dbReference type="EMBL" id="CAB3671674.1"/>
    </source>
</evidence>
<dbReference type="Proteomes" id="UP000494205">
    <property type="component" value="Unassembled WGS sequence"/>
</dbReference>
<evidence type="ECO:0000256" key="4">
    <source>
        <dbReference type="ARBA" id="ARBA00022723"/>
    </source>
</evidence>
<dbReference type="Proteomes" id="UP000235659">
    <property type="component" value="Unassembled WGS sequence"/>
</dbReference>
<dbReference type="PANTHER" id="PTHR10587:SF133">
    <property type="entry name" value="CHITIN DEACETYLASE 1-RELATED"/>
    <property type="match status" value="1"/>
</dbReference>
<dbReference type="GO" id="GO:0046872">
    <property type="term" value="F:metal ion binding"/>
    <property type="evidence" value="ECO:0007669"/>
    <property type="project" value="UniProtKB-KW"/>
</dbReference>
<comment type="subcellular location">
    <subcellularLocation>
        <location evidence="1">Cytoplasm</location>
    </subcellularLocation>
</comment>
<protein>
    <submittedName>
        <fullName evidence="8">Chitooligosaccharide deacetylase NodB</fullName>
    </submittedName>
    <submittedName>
        <fullName evidence="7">Peptidoglycan-N-acetylglucosamine deacetylase</fullName>
        <ecNumber evidence="7">3.5.1.104</ecNumber>
    </submittedName>
</protein>
<dbReference type="SUPFAM" id="SSF88713">
    <property type="entry name" value="Glycoside hydrolase/deacetylase"/>
    <property type="match status" value="1"/>
</dbReference>
<evidence type="ECO:0000256" key="1">
    <source>
        <dbReference type="ARBA" id="ARBA00004496"/>
    </source>
</evidence>
<dbReference type="InterPro" id="IPR011330">
    <property type="entry name" value="Glyco_hydro/deAcase_b/a-brl"/>
</dbReference>
<dbReference type="InterPro" id="IPR026402">
    <property type="entry name" value="Nodulat_NodB"/>
</dbReference>
<dbReference type="EMBL" id="CADIJZ010000006">
    <property type="protein sequence ID" value="CAB3671674.1"/>
    <property type="molecule type" value="Genomic_DNA"/>
</dbReference>
<dbReference type="Gene3D" id="3.20.20.370">
    <property type="entry name" value="Glycoside hydrolase/deacetylase"/>
    <property type="match status" value="1"/>
</dbReference>
<dbReference type="CDD" id="cd10943">
    <property type="entry name" value="CE4_NodB"/>
    <property type="match status" value="1"/>
</dbReference>
<keyword evidence="9" id="KW-1185">Reference proteome</keyword>
<evidence type="ECO:0000256" key="2">
    <source>
        <dbReference type="ARBA" id="ARBA00022458"/>
    </source>
</evidence>
<accession>A0A2N7WWB2</accession>
<dbReference type="GO" id="GO:0005737">
    <property type="term" value="C:cytoplasm"/>
    <property type="evidence" value="ECO:0007669"/>
    <property type="project" value="UniProtKB-SubCell"/>
</dbReference>
<dbReference type="OrthoDB" id="9074860at2"/>
<dbReference type="GO" id="GO:0016810">
    <property type="term" value="F:hydrolase activity, acting on carbon-nitrogen (but not peptide) bonds"/>
    <property type="evidence" value="ECO:0007669"/>
    <property type="project" value="InterPro"/>
</dbReference>
<dbReference type="InterPro" id="IPR002509">
    <property type="entry name" value="NODB_dom"/>
</dbReference>